<keyword evidence="1" id="KW-0949">S-adenosyl-L-methionine</keyword>
<dbReference type="SMART" id="SM00729">
    <property type="entry name" value="Elp3"/>
    <property type="match status" value="1"/>
</dbReference>
<dbReference type="SFLD" id="SFLDG01067">
    <property type="entry name" value="SPASM/twitch_domain_containing"/>
    <property type="match status" value="1"/>
</dbReference>
<keyword evidence="2" id="KW-0479">Metal-binding</keyword>
<evidence type="ECO:0000259" key="5">
    <source>
        <dbReference type="PROSITE" id="PS51918"/>
    </source>
</evidence>
<dbReference type="SFLD" id="SFLDS00029">
    <property type="entry name" value="Radical_SAM"/>
    <property type="match status" value="1"/>
</dbReference>
<keyword evidence="4" id="KW-0411">Iron-sulfur</keyword>
<sequence length="346" mass="39888">MYCFKKIGIVYGRRPLYLIKIPLIYTYIGFGVIDRGTNVLQIRPTTLCPLNCIFCSVDAGPFSRNRVAEFIIDKNSILETVREIASYKNTSIEALIDTIGEGLTYPYIFELIRELKKIPCVKTVALETHGLQLTRETIIKLWENGLDRVNLSIETFNVEKAKLLQGVPWYNPLRVKDSAEFLVKETDIDLHVTPVWLPGLNDDDLVEIVEWAYRIGAGKKWPPVTIQKFILYRFGRAPSSIKRINWKDFWKWLENFEAKTGYRVSWSMEEWGMYRAPRIKCPYSPGDIVGLEIVSTGVFKWEFLGVTLDKNIVVCVRDRVKIGGKYFVKITDTRDCLIKARVVGEV</sequence>
<evidence type="ECO:0000256" key="4">
    <source>
        <dbReference type="ARBA" id="ARBA00023014"/>
    </source>
</evidence>
<dbReference type="GO" id="GO:0046872">
    <property type="term" value="F:metal ion binding"/>
    <property type="evidence" value="ECO:0007669"/>
    <property type="project" value="UniProtKB-KW"/>
</dbReference>
<dbReference type="InterPro" id="IPR007197">
    <property type="entry name" value="rSAM"/>
</dbReference>
<dbReference type="InterPro" id="IPR058240">
    <property type="entry name" value="rSAM_sf"/>
</dbReference>
<dbReference type="PROSITE" id="PS51918">
    <property type="entry name" value="RADICAL_SAM"/>
    <property type="match status" value="1"/>
</dbReference>
<keyword evidence="3" id="KW-0408">Iron</keyword>
<dbReference type="SFLD" id="SFLDG01110">
    <property type="entry name" value="Uncharacterised_Radical_SAM_Su"/>
    <property type="match status" value="1"/>
</dbReference>
<evidence type="ECO:0000313" key="6">
    <source>
        <dbReference type="EMBL" id="HGQ73480.1"/>
    </source>
</evidence>
<dbReference type="InterPro" id="IPR013785">
    <property type="entry name" value="Aldolase_TIM"/>
</dbReference>
<evidence type="ECO:0000256" key="2">
    <source>
        <dbReference type="ARBA" id="ARBA00022723"/>
    </source>
</evidence>
<dbReference type="Gene3D" id="3.20.20.70">
    <property type="entry name" value="Aldolase class I"/>
    <property type="match status" value="1"/>
</dbReference>
<dbReference type="SUPFAM" id="SSF102114">
    <property type="entry name" value="Radical SAM enzymes"/>
    <property type="match status" value="1"/>
</dbReference>
<accession>A0A7C4JKS4</accession>
<dbReference type="EMBL" id="DTBP01000003">
    <property type="protein sequence ID" value="HGQ73480.1"/>
    <property type="molecule type" value="Genomic_DNA"/>
</dbReference>
<reference evidence="6" key="1">
    <citation type="journal article" date="2020" name="mSystems">
        <title>Genome- and Community-Level Interaction Insights into Carbon Utilization and Element Cycling Functions of Hydrothermarchaeota in Hydrothermal Sediment.</title>
        <authorList>
            <person name="Zhou Z."/>
            <person name="Liu Y."/>
            <person name="Xu W."/>
            <person name="Pan J."/>
            <person name="Luo Z.H."/>
            <person name="Li M."/>
        </authorList>
    </citation>
    <scope>NUCLEOTIDE SEQUENCE [LARGE SCALE GENOMIC DNA]</scope>
    <source>
        <strain evidence="6">SpSt-648</strain>
    </source>
</reference>
<dbReference type="GO" id="GO:0003824">
    <property type="term" value="F:catalytic activity"/>
    <property type="evidence" value="ECO:0007669"/>
    <property type="project" value="InterPro"/>
</dbReference>
<comment type="caution">
    <text evidence="6">The sequence shown here is derived from an EMBL/GenBank/DDBJ whole genome shotgun (WGS) entry which is preliminary data.</text>
</comment>
<dbReference type="InterPro" id="IPR040088">
    <property type="entry name" value="MJ0103-like"/>
</dbReference>
<proteinExistence type="predicted"/>
<name>A0A7C4JKS4_STAMA</name>
<evidence type="ECO:0000256" key="1">
    <source>
        <dbReference type="ARBA" id="ARBA00022691"/>
    </source>
</evidence>
<dbReference type="InterPro" id="IPR050377">
    <property type="entry name" value="Radical_SAM_PqqE_MftC-like"/>
</dbReference>
<evidence type="ECO:0000256" key="3">
    <source>
        <dbReference type="ARBA" id="ARBA00023004"/>
    </source>
</evidence>
<organism evidence="6">
    <name type="scientific">Staphylothermus marinus</name>
    <dbReference type="NCBI Taxonomy" id="2280"/>
    <lineage>
        <taxon>Archaea</taxon>
        <taxon>Thermoproteota</taxon>
        <taxon>Thermoprotei</taxon>
        <taxon>Desulfurococcales</taxon>
        <taxon>Desulfurococcaceae</taxon>
        <taxon>Staphylothermus</taxon>
    </lineage>
</organism>
<feature type="domain" description="Radical SAM core" evidence="5">
    <location>
        <begin position="34"/>
        <end position="263"/>
    </location>
</feature>
<gene>
    <name evidence="6" type="ORF">ENU20_00105</name>
</gene>
<dbReference type="PANTHER" id="PTHR11228">
    <property type="entry name" value="RADICAL SAM DOMAIN PROTEIN"/>
    <property type="match status" value="1"/>
</dbReference>
<dbReference type="AlphaFoldDB" id="A0A7C4JKS4"/>
<dbReference type="PANTHER" id="PTHR11228:SF35">
    <property type="entry name" value="MOLYBDENUM COFACTOR BIOSYNTHESIS PROTEIN A-RELATED"/>
    <property type="match status" value="1"/>
</dbReference>
<protein>
    <submittedName>
        <fullName evidence="6">Radical SAM protein</fullName>
    </submittedName>
</protein>
<dbReference type="InterPro" id="IPR006638">
    <property type="entry name" value="Elp3/MiaA/NifB-like_rSAM"/>
</dbReference>
<dbReference type="Pfam" id="PF04055">
    <property type="entry name" value="Radical_SAM"/>
    <property type="match status" value="1"/>
</dbReference>
<dbReference type="CDD" id="cd01335">
    <property type="entry name" value="Radical_SAM"/>
    <property type="match status" value="1"/>
</dbReference>
<dbReference type="GO" id="GO:0051536">
    <property type="term" value="F:iron-sulfur cluster binding"/>
    <property type="evidence" value="ECO:0007669"/>
    <property type="project" value="UniProtKB-KW"/>
</dbReference>